<comment type="caution">
    <text evidence="2">The sequence shown here is derived from an EMBL/GenBank/DDBJ whole genome shotgun (WGS) entry which is preliminary data.</text>
</comment>
<name>A0A232EWH9_9HYME</name>
<organism evidence="2 3">
    <name type="scientific">Trichomalopsis sarcophagae</name>
    <dbReference type="NCBI Taxonomy" id="543379"/>
    <lineage>
        <taxon>Eukaryota</taxon>
        <taxon>Metazoa</taxon>
        <taxon>Ecdysozoa</taxon>
        <taxon>Arthropoda</taxon>
        <taxon>Hexapoda</taxon>
        <taxon>Insecta</taxon>
        <taxon>Pterygota</taxon>
        <taxon>Neoptera</taxon>
        <taxon>Endopterygota</taxon>
        <taxon>Hymenoptera</taxon>
        <taxon>Apocrita</taxon>
        <taxon>Proctotrupomorpha</taxon>
        <taxon>Chalcidoidea</taxon>
        <taxon>Pteromalidae</taxon>
        <taxon>Pteromalinae</taxon>
        <taxon>Trichomalopsis</taxon>
    </lineage>
</organism>
<sequence>MRPLCVFSSCRLLATKRLNRVPGRRRRLLHRESSSSSSKIVLVIRGFFASEEPLYAFMARRWNVFELCVGRVEITSSGTRSPFKKLRYELFSDMRAGAQSHERGNTFARLDRITAEELRAWSIWLTKVAEIAEREWHEWLLAHINLALRLNECLLKARQEIESEKMQEADEDTGDDVERVDASAEPTEDEKSEVVSYVYEEAEDKVVSDKEPETQEEPNNSSSGGGGSYVGIEKTHENVEQKEAEDKNTESLVSIGIVPTAAAELAATNVDDDDSQEKEVKIIPVPRDESEMLEIIKEFGRRAKRYQSLYRYWLETADRVIEEIAGKSSERAQAHEEIPRFFYLRNEPDDVDVGIESDDEDDGEEIARSSRERITCNKLHLFFNLTDDSDETENSSYEI</sequence>
<reference evidence="2 3" key="1">
    <citation type="journal article" date="2017" name="Curr. Biol.">
        <title>The Evolution of Venom by Co-option of Single-Copy Genes.</title>
        <authorList>
            <person name="Martinson E.O."/>
            <person name="Mrinalini"/>
            <person name="Kelkar Y.D."/>
            <person name="Chang C.H."/>
            <person name="Werren J.H."/>
        </authorList>
    </citation>
    <scope>NUCLEOTIDE SEQUENCE [LARGE SCALE GENOMIC DNA]</scope>
    <source>
        <strain evidence="2 3">Alberta</strain>
        <tissue evidence="2">Whole body</tissue>
    </source>
</reference>
<dbReference type="AlphaFoldDB" id="A0A232EWH9"/>
<feature type="compositionally biased region" description="Basic and acidic residues" evidence="1">
    <location>
        <begin position="204"/>
        <end position="213"/>
    </location>
</feature>
<keyword evidence="3" id="KW-1185">Reference proteome</keyword>
<dbReference type="EMBL" id="NNAY01001859">
    <property type="protein sequence ID" value="OXU22696.1"/>
    <property type="molecule type" value="Genomic_DNA"/>
</dbReference>
<protein>
    <submittedName>
        <fullName evidence="2">Uncharacterized protein</fullName>
    </submittedName>
</protein>
<dbReference type="STRING" id="543379.A0A232EWH9"/>
<dbReference type="Proteomes" id="UP000215335">
    <property type="component" value="Unassembled WGS sequence"/>
</dbReference>
<evidence type="ECO:0000313" key="3">
    <source>
        <dbReference type="Proteomes" id="UP000215335"/>
    </source>
</evidence>
<feature type="region of interest" description="Disordered" evidence="1">
    <location>
        <begin position="164"/>
        <end position="231"/>
    </location>
</feature>
<dbReference type="OrthoDB" id="337038at2759"/>
<proteinExistence type="predicted"/>
<evidence type="ECO:0000313" key="2">
    <source>
        <dbReference type="EMBL" id="OXU22696.1"/>
    </source>
</evidence>
<evidence type="ECO:0000256" key="1">
    <source>
        <dbReference type="SAM" id="MobiDB-lite"/>
    </source>
</evidence>
<gene>
    <name evidence="2" type="ORF">TSAR_015782</name>
</gene>
<accession>A0A232EWH9</accession>